<evidence type="ECO:0000256" key="7">
    <source>
        <dbReference type="ARBA" id="ARBA00047989"/>
    </source>
</evidence>
<evidence type="ECO:0000256" key="2">
    <source>
        <dbReference type="ARBA" id="ARBA00022723"/>
    </source>
</evidence>
<protein>
    <recommendedName>
        <fullName evidence="1 9">Adenosine deaminase</fullName>
        <ecNumber evidence="1 9">3.5.4.4</ecNumber>
    </recommendedName>
    <alternativeName>
        <fullName evidence="6 9">Adenosine aminohydrolase</fullName>
    </alternativeName>
</protein>
<evidence type="ECO:0000256" key="5">
    <source>
        <dbReference type="ARBA" id="ARBA00023080"/>
    </source>
</evidence>
<feature type="active site" description="Proton donor" evidence="9">
    <location>
        <position position="208"/>
    </location>
</feature>
<dbReference type="AlphaFoldDB" id="A0A3M9MAC7"/>
<dbReference type="GO" id="GO:0008270">
    <property type="term" value="F:zinc ion binding"/>
    <property type="evidence" value="ECO:0007669"/>
    <property type="project" value="UniProtKB-UniRule"/>
</dbReference>
<dbReference type="HAMAP" id="MF_00540">
    <property type="entry name" value="A_deaminase"/>
    <property type="match status" value="1"/>
</dbReference>
<evidence type="ECO:0000313" key="12">
    <source>
        <dbReference type="Proteomes" id="UP000271678"/>
    </source>
</evidence>
<dbReference type="InterPro" id="IPR032466">
    <property type="entry name" value="Metal_Hydrolase"/>
</dbReference>
<name>A0A3M9MAC7_9MICO</name>
<evidence type="ECO:0000256" key="1">
    <source>
        <dbReference type="ARBA" id="ARBA00012784"/>
    </source>
</evidence>
<dbReference type="FunFam" id="3.20.20.140:FF:000020">
    <property type="entry name" value="Adenosine deaminase"/>
    <property type="match status" value="1"/>
</dbReference>
<feature type="domain" description="Adenosine deaminase" evidence="10">
    <location>
        <begin position="14"/>
        <end position="351"/>
    </location>
</feature>
<keyword evidence="12" id="KW-1185">Reference proteome</keyword>
<feature type="binding site" evidence="9">
    <location>
        <position position="178"/>
    </location>
    <ligand>
        <name>substrate</name>
    </ligand>
</feature>
<dbReference type="GO" id="GO:0009117">
    <property type="term" value="P:nucleotide metabolic process"/>
    <property type="evidence" value="ECO:0007669"/>
    <property type="project" value="UniProtKB-KW"/>
</dbReference>
<dbReference type="Gene3D" id="3.20.20.140">
    <property type="entry name" value="Metal-dependent hydrolases"/>
    <property type="match status" value="1"/>
</dbReference>
<dbReference type="GO" id="GO:0004000">
    <property type="term" value="F:adenosine deaminase activity"/>
    <property type="evidence" value="ECO:0007669"/>
    <property type="project" value="UniProtKB-UniRule"/>
</dbReference>
<dbReference type="GO" id="GO:0009168">
    <property type="term" value="P:purine ribonucleoside monophosphate biosynthetic process"/>
    <property type="evidence" value="ECO:0007669"/>
    <property type="project" value="UniProtKB-UniRule"/>
</dbReference>
<dbReference type="EC" id="3.5.4.4" evidence="1 9"/>
<dbReference type="GO" id="GO:0046103">
    <property type="term" value="P:inosine biosynthetic process"/>
    <property type="evidence" value="ECO:0007669"/>
    <property type="project" value="TreeGrafter"/>
</dbReference>
<comment type="caution">
    <text evidence="9">Lacks conserved residue(s) required for the propagation of feature annotation.</text>
</comment>
<keyword evidence="3 9" id="KW-0378">Hydrolase</keyword>
<evidence type="ECO:0000256" key="6">
    <source>
        <dbReference type="ARBA" id="ARBA00031852"/>
    </source>
</evidence>
<dbReference type="GO" id="GO:0046936">
    <property type="term" value="F:2'-deoxyadenosine deaminase activity"/>
    <property type="evidence" value="ECO:0007669"/>
    <property type="project" value="RHEA"/>
</dbReference>
<dbReference type="Pfam" id="PF00962">
    <property type="entry name" value="A_deaminase"/>
    <property type="match status" value="1"/>
</dbReference>
<dbReference type="PANTHER" id="PTHR11409">
    <property type="entry name" value="ADENOSINE DEAMINASE"/>
    <property type="match status" value="1"/>
</dbReference>
<dbReference type="EMBL" id="RJJQ01000008">
    <property type="protein sequence ID" value="RNI22165.1"/>
    <property type="molecule type" value="Genomic_DNA"/>
</dbReference>
<proteinExistence type="inferred from homology"/>
<comment type="similarity">
    <text evidence="9">Belongs to the metallo-dependent hydrolases superfamily. Adenosine and AMP deaminases family. Adenosine deaminase subfamily.</text>
</comment>
<feature type="binding site" evidence="9">
    <location>
        <position position="19"/>
    </location>
    <ligand>
        <name>Zn(2+)</name>
        <dbReference type="ChEBI" id="CHEBI:29105"/>
        <note>catalytic</note>
    </ligand>
</feature>
<organism evidence="11 12">
    <name type="scientific">Flexivirga caeni</name>
    <dbReference type="NCBI Taxonomy" id="2294115"/>
    <lineage>
        <taxon>Bacteria</taxon>
        <taxon>Bacillati</taxon>
        <taxon>Actinomycetota</taxon>
        <taxon>Actinomycetes</taxon>
        <taxon>Micrococcales</taxon>
        <taxon>Dermacoccaceae</taxon>
        <taxon>Flexivirga</taxon>
    </lineage>
</organism>
<dbReference type="SUPFAM" id="SSF51556">
    <property type="entry name" value="Metallo-dependent hydrolases"/>
    <property type="match status" value="1"/>
</dbReference>
<dbReference type="PANTHER" id="PTHR11409:SF43">
    <property type="entry name" value="ADENOSINE DEAMINASE"/>
    <property type="match status" value="1"/>
</dbReference>
<accession>A0A3M9MAC7</accession>
<feature type="binding site" evidence="9">
    <location>
        <position position="205"/>
    </location>
    <ligand>
        <name>Zn(2+)</name>
        <dbReference type="ChEBI" id="CHEBI:29105"/>
        <note>catalytic</note>
    </ligand>
</feature>
<dbReference type="RefSeq" id="WP_123271206.1">
    <property type="nucleotide sequence ID" value="NZ_RJJQ01000008.1"/>
</dbReference>
<reference evidence="11 12" key="1">
    <citation type="submission" date="2018-11" db="EMBL/GenBank/DDBJ databases">
        <title>Draft genome of Simplicispira Flexivirga sp. BO-16.</title>
        <authorList>
            <person name="Im W.T."/>
        </authorList>
    </citation>
    <scope>NUCLEOTIDE SEQUENCE [LARGE SCALE GENOMIC DNA]</scope>
    <source>
        <strain evidence="11 12">BO-16</strain>
    </source>
</reference>
<feature type="binding site" evidence="9">
    <location>
        <position position="21"/>
    </location>
    <ligand>
        <name>substrate</name>
    </ligand>
</feature>
<comment type="catalytic activity">
    <reaction evidence="8">
        <text>2'-deoxyadenosine + H2O + H(+) = 2'-deoxyinosine + NH4(+)</text>
        <dbReference type="Rhea" id="RHEA:28190"/>
        <dbReference type="ChEBI" id="CHEBI:15377"/>
        <dbReference type="ChEBI" id="CHEBI:15378"/>
        <dbReference type="ChEBI" id="CHEBI:17256"/>
        <dbReference type="ChEBI" id="CHEBI:28938"/>
        <dbReference type="ChEBI" id="CHEBI:28997"/>
        <dbReference type="EC" id="3.5.4.4"/>
    </reaction>
    <physiologicalReaction direction="left-to-right" evidence="8">
        <dbReference type="Rhea" id="RHEA:28191"/>
    </physiologicalReaction>
</comment>
<keyword evidence="4 9" id="KW-0862">Zinc</keyword>
<feature type="binding site" evidence="9">
    <location>
        <position position="21"/>
    </location>
    <ligand>
        <name>Zn(2+)</name>
        <dbReference type="ChEBI" id="CHEBI:29105"/>
        <note>catalytic</note>
    </ligand>
</feature>
<dbReference type="GO" id="GO:0043103">
    <property type="term" value="P:hypoxanthine salvage"/>
    <property type="evidence" value="ECO:0007669"/>
    <property type="project" value="TreeGrafter"/>
</dbReference>
<keyword evidence="2 9" id="KW-0479">Metal-binding</keyword>
<evidence type="ECO:0000256" key="8">
    <source>
        <dbReference type="ARBA" id="ARBA00049213"/>
    </source>
</evidence>
<comment type="catalytic activity">
    <reaction evidence="7">
        <text>adenosine + H2O + H(+) = inosine + NH4(+)</text>
        <dbReference type="Rhea" id="RHEA:24408"/>
        <dbReference type="ChEBI" id="CHEBI:15377"/>
        <dbReference type="ChEBI" id="CHEBI:15378"/>
        <dbReference type="ChEBI" id="CHEBI:16335"/>
        <dbReference type="ChEBI" id="CHEBI:17596"/>
        <dbReference type="ChEBI" id="CHEBI:28938"/>
        <dbReference type="EC" id="3.5.4.4"/>
    </reaction>
    <physiologicalReaction direction="left-to-right" evidence="7">
        <dbReference type="Rhea" id="RHEA:24409"/>
    </physiologicalReaction>
</comment>
<dbReference type="GO" id="GO:0006154">
    <property type="term" value="P:adenosine catabolic process"/>
    <property type="evidence" value="ECO:0007669"/>
    <property type="project" value="TreeGrafter"/>
</dbReference>
<comment type="caution">
    <text evidence="11">The sequence shown here is derived from an EMBL/GenBank/DDBJ whole genome shotgun (WGS) entry which is preliminary data.</text>
</comment>
<comment type="function">
    <text evidence="9">Catalyzes the hydrolytic deamination of adenosine and 2-deoxyadenosine.</text>
</comment>
<feature type="site" description="Important for catalytic activity" evidence="9">
    <location>
        <position position="229"/>
    </location>
</feature>
<evidence type="ECO:0000256" key="3">
    <source>
        <dbReference type="ARBA" id="ARBA00022801"/>
    </source>
</evidence>
<dbReference type="NCBIfam" id="TIGR01430">
    <property type="entry name" value="aden_deam"/>
    <property type="match status" value="1"/>
</dbReference>
<evidence type="ECO:0000259" key="10">
    <source>
        <dbReference type="Pfam" id="PF00962"/>
    </source>
</evidence>
<keyword evidence="5 9" id="KW-0546">Nucleotide metabolism</keyword>
<dbReference type="NCBIfam" id="NF006847">
    <property type="entry name" value="PRK09358.1-2"/>
    <property type="match status" value="1"/>
</dbReference>
<feature type="binding site" evidence="9">
    <location>
        <position position="23"/>
    </location>
    <ligand>
        <name>substrate</name>
    </ligand>
</feature>
<dbReference type="InterPro" id="IPR001365">
    <property type="entry name" value="A_deaminase_dom"/>
</dbReference>
<comment type="cofactor">
    <cofactor evidence="9">
        <name>Zn(2+)</name>
        <dbReference type="ChEBI" id="CHEBI:29105"/>
    </cofactor>
    <text evidence="9">Binds 1 zinc ion per subunit.</text>
</comment>
<dbReference type="InterPro" id="IPR028893">
    <property type="entry name" value="A_deaminase"/>
</dbReference>
<evidence type="ECO:0000313" key="11">
    <source>
        <dbReference type="EMBL" id="RNI22165.1"/>
    </source>
</evidence>
<feature type="binding site" evidence="9">
    <location>
        <position position="297"/>
    </location>
    <ligand>
        <name>Zn(2+)</name>
        <dbReference type="ChEBI" id="CHEBI:29105"/>
        <note>catalytic</note>
    </ligand>
</feature>
<dbReference type="InterPro" id="IPR006330">
    <property type="entry name" value="Ado/ade_deaminase"/>
</dbReference>
<evidence type="ECO:0000256" key="9">
    <source>
        <dbReference type="HAMAP-Rule" id="MF_00540"/>
    </source>
</evidence>
<dbReference type="GO" id="GO:0005829">
    <property type="term" value="C:cytosol"/>
    <property type="evidence" value="ECO:0007669"/>
    <property type="project" value="TreeGrafter"/>
</dbReference>
<sequence>MSESDIRPEILALPKVLLHDHLDGGLRPATIIELALESGYDALPETDPVALGRWFRDAADSGSLVRYLETFDHSVAVMQTAEQLRRVASECAQDLAADGVVYAEVRYAPEQHLAGGLALEEVVEAVNAGFRDGERASGGTIVVRALLTAMRHAAKSTEIARLAVRYRDDGVAGFDIAGAEAGFPPTRHLDAFEYLQRENAHFTIHAGEAFGLPSIWEAIQWCGAERLGHGVRIMDDITGVGTNHEQLGRLAAYVRDTRIPLEMCPSSNLQTGAAESIATHPISHLKDLRFRVTVNTDNRLMSGTSMSREMQLLVDEAGWSVDDLRWVTINAMKSAFLPFDERLAIIEDVVKPGY</sequence>
<dbReference type="OrthoDB" id="9779574at2"/>
<evidence type="ECO:0000256" key="4">
    <source>
        <dbReference type="ARBA" id="ARBA00022833"/>
    </source>
</evidence>
<gene>
    <name evidence="9" type="primary">add</name>
    <name evidence="11" type="ORF">EFY87_09285</name>
</gene>
<dbReference type="Proteomes" id="UP000271678">
    <property type="component" value="Unassembled WGS sequence"/>
</dbReference>